<sequence length="136" mass="15650">MDVQGRREIRELSYPDSLRLLATVRFGRVVFTRHTRPMIRPVNHLVDGDQLIIYANLNLVPVPTGRQVVAYEADTISHATQLGWCVILTGTAEPIDEPLELRRYEQLIDPWLPGSRSRLVRIEPDLITGIELVQRW</sequence>
<keyword evidence="2" id="KW-1185">Reference proteome</keyword>
<dbReference type="EMBL" id="RFFH01000001">
    <property type="protein sequence ID" value="RMI35087.1"/>
    <property type="molecule type" value="Genomic_DNA"/>
</dbReference>
<dbReference type="RefSeq" id="WP_122186060.1">
    <property type="nucleotide sequence ID" value="NZ_RFFH01000001.1"/>
</dbReference>
<comment type="caution">
    <text evidence="1">The sequence shown here is derived from an EMBL/GenBank/DDBJ whole genome shotgun (WGS) entry which is preliminary data.</text>
</comment>
<protein>
    <submittedName>
        <fullName evidence="1">Pyridoxamine 5'-phosphate oxidase family protein</fullName>
    </submittedName>
</protein>
<dbReference type="InterPro" id="IPR024747">
    <property type="entry name" value="Pyridox_Oxase-rel"/>
</dbReference>
<evidence type="ECO:0000313" key="1">
    <source>
        <dbReference type="EMBL" id="RMI35087.1"/>
    </source>
</evidence>
<dbReference type="AlphaFoldDB" id="A0A3M2LC37"/>
<dbReference type="InterPro" id="IPR012349">
    <property type="entry name" value="Split_barrel_FMN-bd"/>
</dbReference>
<dbReference type="Pfam" id="PF12900">
    <property type="entry name" value="Pyridox_ox_2"/>
    <property type="match status" value="1"/>
</dbReference>
<dbReference type="SUPFAM" id="SSF50475">
    <property type="entry name" value="FMN-binding split barrel"/>
    <property type="match status" value="1"/>
</dbReference>
<gene>
    <name evidence="1" type="ORF">EBN03_01805</name>
</gene>
<name>A0A3M2LC37_9NOCA</name>
<proteinExistence type="predicted"/>
<dbReference type="Gene3D" id="2.30.110.10">
    <property type="entry name" value="Electron Transport, Fmn-binding Protein, Chain A"/>
    <property type="match status" value="1"/>
</dbReference>
<accession>A0A3M2LC37</accession>
<dbReference type="OrthoDB" id="3212118at2"/>
<dbReference type="Proteomes" id="UP000279275">
    <property type="component" value="Unassembled WGS sequence"/>
</dbReference>
<evidence type="ECO:0000313" key="2">
    <source>
        <dbReference type="Proteomes" id="UP000279275"/>
    </source>
</evidence>
<organism evidence="1 2">
    <name type="scientific">Nocardia stercoris</name>
    <dbReference type="NCBI Taxonomy" id="2483361"/>
    <lineage>
        <taxon>Bacteria</taxon>
        <taxon>Bacillati</taxon>
        <taxon>Actinomycetota</taxon>
        <taxon>Actinomycetes</taxon>
        <taxon>Mycobacteriales</taxon>
        <taxon>Nocardiaceae</taxon>
        <taxon>Nocardia</taxon>
    </lineage>
</organism>
<reference evidence="1 2" key="1">
    <citation type="submission" date="2018-10" db="EMBL/GenBank/DDBJ databases">
        <title>Isolation from cow dung.</title>
        <authorList>
            <person name="Ling L."/>
        </authorList>
    </citation>
    <scope>NUCLEOTIDE SEQUENCE [LARGE SCALE GENOMIC DNA]</scope>
    <source>
        <strain evidence="1 2">NEAU-LL90</strain>
    </source>
</reference>